<dbReference type="OrthoDB" id="6399635at2"/>
<evidence type="ECO:0000313" key="5">
    <source>
        <dbReference type="Proteomes" id="UP000008461"/>
    </source>
</evidence>
<dbReference type="Pfam" id="PF00578">
    <property type="entry name" value="AhpC-TSA"/>
    <property type="match status" value="1"/>
</dbReference>
<organism evidence="4 5">
    <name type="scientific">Haliscomenobacter hydrossis (strain ATCC 27775 / DSM 1100 / LMG 10767 / O)</name>
    <dbReference type="NCBI Taxonomy" id="760192"/>
    <lineage>
        <taxon>Bacteria</taxon>
        <taxon>Pseudomonadati</taxon>
        <taxon>Bacteroidota</taxon>
        <taxon>Saprospiria</taxon>
        <taxon>Saprospirales</taxon>
        <taxon>Haliscomenobacteraceae</taxon>
        <taxon>Haliscomenobacter</taxon>
    </lineage>
</organism>
<feature type="coiled-coil region" evidence="1">
    <location>
        <begin position="153"/>
        <end position="180"/>
    </location>
</feature>
<proteinExistence type="predicted"/>
<dbReference type="EMBL" id="CP002691">
    <property type="protein sequence ID" value="AEE53982.1"/>
    <property type="molecule type" value="Genomic_DNA"/>
</dbReference>
<dbReference type="Proteomes" id="UP000008461">
    <property type="component" value="Chromosome"/>
</dbReference>
<dbReference type="HOGENOM" id="CLU_535010_0_0_10"/>
<feature type="signal peptide" evidence="2">
    <location>
        <begin position="1"/>
        <end position="18"/>
    </location>
</feature>
<dbReference type="AlphaFoldDB" id="F4L3N2"/>
<dbReference type="InterPro" id="IPR050553">
    <property type="entry name" value="Thioredoxin_ResA/DsbE_sf"/>
</dbReference>
<evidence type="ECO:0000256" key="1">
    <source>
        <dbReference type="SAM" id="Coils"/>
    </source>
</evidence>
<dbReference type="CDD" id="cd02966">
    <property type="entry name" value="TlpA_like_family"/>
    <property type="match status" value="1"/>
</dbReference>
<reference key="2">
    <citation type="submission" date="2011-04" db="EMBL/GenBank/DDBJ databases">
        <title>Complete sequence of chromosome of Haliscomenobacter hydrossis DSM 1100.</title>
        <authorList>
            <consortium name="US DOE Joint Genome Institute (JGI-PGF)"/>
            <person name="Lucas S."/>
            <person name="Han J."/>
            <person name="Lapidus A."/>
            <person name="Bruce D."/>
            <person name="Goodwin L."/>
            <person name="Pitluck S."/>
            <person name="Peters L."/>
            <person name="Kyrpides N."/>
            <person name="Mavromatis K."/>
            <person name="Ivanova N."/>
            <person name="Ovchinnikova G."/>
            <person name="Pagani I."/>
            <person name="Daligault H."/>
            <person name="Detter J.C."/>
            <person name="Han C."/>
            <person name="Land M."/>
            <person name="Hauser L."/>
            <person name="Markowitz V."/>
            <person name="Cheng J.-F."/>
            <person name="Hugenholtz P."/>
            <person name="Woyke T."/>
            <person name="Wu D."/>
            <person name="Verbarg S."/>
            <person name="Frueling A."/>
            <person name="Brambilla E."/>
            <person name="Klenk H.-P."/>
            <person name="Eisen J.A."/>
        </authorList>
    </citation>
    <scope>NUCLEOTIDE SEQUENCE</scope>
    <source>
        <strain>DSM 1100</strain>
    </source>
</reference>
<dbReference type="PANTHER" id="PTHR42852:SF13">
    <property type="entry name" value="PROTEIN DIPZ"/>
    <property type="match status" value="1"/>
</dbReference>
<feature type="domain" description="Thioredoxin" evidence="3">
    <location>
        <begin position="330"/>
        <end position="471"/>
    </location>
</feature>
<name>F4L3N2_HALH1</name>
<keyword evidence="5" id="KW-1185">Reference proteome</keyword>
<dbReference type="Pfam" id="PF17127">
    <property type="entry name" value="DUF5106"/>
    <property type="match status" value="1"/>
</dbReference>
<dbReference type="Pfam" id="PF14289">
    <property type="entry name" value="DUF4369"/>
    <property type="match status" value="1"/>
</dbReference>
<dbReference type="RefSeq" id="WP_013768504.1">
    <property type="nucleotide sequence ID" value="NC_015510.1"/>
</dbReference>
<dbReference type="KEGG" id="hhy:Halhy_6160"/>
<dbReference type="PROSITE" id="PS51352">
    <property type="entry name" value="THIOREDOXIN_2"/>
    <property type="match status" value="1"/>
</dbReference>
<dbReference type="InterPro" id="IPR000866">
    <property type="entry name" value="AhpC/TSA"/>
</dbReference>
<dbReference type="GO" id="GO:0016491">
    <property type="term" value="F:oxidoreductase activity"/>
    <property type="evidence" value="ECO:0007669"/>
    <property type="project" value="InterPro"/>
</dbReference>
<dbReference type="GO" id="GO:0016209">
    <property type="term" value="F:antioxidant activity"/>
    <property type="evidence" value="ECO:0007669"/>
    <property type="project" value="InterPro"/>
</dbReference>
<evidence type="ECO:0000259" key="3">
    <source>
        <dbReference type="PROSITE" id="PS51352"/>
    </source>
</evidence>
<dbReference type="InterPro" id="IPR013766">
    <property type="entry name" value="Thioredoxin_domain"/>
</dbReference>
<keyword evidence="1" id="KW-0175">Coiled coil</keyword>
<dbReference type="InterPro" id="IPR036249">
    <property type="entry name" value="Thioredoxin-like_sf"/>
</dbReference>
<keyword evidence="2" id="KW-0732">Signal</keyword>
<dbReference type="Gene3D" id="3.40.30.10">
    <property type="entry name" value="Glutaredoxin"/>
    <property type="match status" value="1"/>
</dbReference>
<dbReference type="InterPro" id="IPR025380">
    <property type="entry name" value="DUF4369"/>
</dbReference>
<dbReference type="InterPro" id="IPR033395">
    <property type="entry name" value="DUF5106"/>
</dbReference>
<reference evidence="4 5" key="1">
    <citation type="journal article" date="2011" name="Stand. Genomic Sci.">
        <title>Complete genome sequence of Haliscomenobacter hydrossis type strain (O).</title>
        <authorList>
            <consortium name="US DOE Joint Genome Institute (JGI-PGF)"/>
            <person name="Daligault H."/>
            <person name="Lapidus A."/>
            <person name="Zeytun A."/>
            <person name="Nolan M."/>
            <person name="Lucas S."/>
            <person name="Del Rio T.G."/>
            <person name="Tice H."/>
            <person name="Cheng J.F."/>
            <person name="Tapia R."/>
            <person name="Han C."/>
            <person name="Goodwin L."/>
            <person name="Pitluck S."/>
            <person name="Liolios K."/>
            <person name="Pagani I."/>
            <person name="Ivanova N."/>
            <person name="Huntemann M."/>
            <person name="Mavromatis K."/>
            <person name="Mikhailova N."/>
            <person name="Pati A."/>
            <person name="Chen A."/>
            <person name="Palaniappan K."/>
            <person name="Land M."/>
            <person name="Hauser L."/>
            <person name="Brambilla E.M."/>
            <person name="Rohde M."/>
            <person name="Verbarg S."/>
            <person name="Goker M."/>
            <person name="Bristow J."/>
            <person name="Eisen J.A."/>
            <person name="Markowitz V."/>
            <person name="Hugenholtz P."/>
            <person name="Kyrpides N.C."/>
            <person name="Klenk H.P."/>
            <person name="Woyke T."/>
        </authorList>
    </citation>
    <scope>NUCLEOTIDE SEQUENCE [LARGE SCALE GENOMIC DNA]</scope>
    <source>
        <strain evidence="5">ATCC 27775 / DSM 1100 / LMG 10767 / O</strain>
    </source>
</reference>
<protein>
    <submittedName>
        <fullName evidence="4">Alkyl hydroperoxide reductase/ Thiol specific antioxidant/ Mal allergen</fullName>
    </submittedName>
</protein>
<dbReference type="PANTHER" id="PTHR42852">
    <property type="entry name" value="THIOL:DISULFIDE INTERCHANGE PROTEIN DSBE"/>
    <property type="match status" value="1"/>
</dbReference>
<evidence type="ECO:0000256" key="2">
    <source>
        <dbReference type="SAM" id="SignalP"/>
    </source>
</evidence>
<accession>F4L3N2</accession>
<sequence length="476" mass="54953">MKQYLLSLCMLLTLSGIAQTTKSAYQIRVKIDGFTEKQLYLGYYMGDKQYVMDTALVDAKGEFVFSGPEALKAGMYIVVLPPNNDFFQILVTDKEQAFFVRTTKDKPGENTKFEGTSENTLFYNYVNYLNAKRPEAEALGKELEAAKDDVAAKDLAQKKMDKLNEGVEQYQKEYVKKNASSFAAAIIKANMNLETPKNFDNLPEEEKNRQLWLWTRKHFFDNLNLGDNRLLRTPFLFQRLDYFVNKLSVQHPDSIAIAIDTVLARLRPAEESFKFYLIHFLNSYAASKFVGMDAVYVHMAEKYYATGQANWANQDQVKKIVENAKKLKPLLIGKTAPDITLERNGSKTMLSQLKSEYTLLYFWRYDCGHCKESMPAMKKFFEKFKDKGITLVAICVKPATDQPECLKYIQENGLTDWYNAFDPTGRYYVLYNVETTPQMYILDNKKEIISKQVPADQLEDVMDKIIEMNKKDKENK</sequence>
<dbReference type="eggNOG" id="COG0526">
    <property type="taxonomic scope" value="Bacteria"/>
</dbReference>
<dbReference type="STRING" id="760192.Halhy_6160"/>
<dbReference type="SUPFAM" id="SSF52833">
    <property type="entry name" value="Thioredoxin-like"/>
    <property type="match status" value="1"/>
</dbReference>
<gene>
    <name evidence="4" type="ordered locus">Halhy_6160</name>
</gene>
<evidence type="ECO:0000313" key="4">
    <source>
        <dbReference type="EMBL" id="AEE53982.1"/>
    </source>
</evidence>
<feature type="chain" id="PRO_5003312483" evidence="2">
    <location>
        <begin position="19"/>
        <end position="476"/>
    </location>
</feature>